<dbReference type="AlphaFoldDB" id="A0AAE9Z197"/>
<evidence type="ECO:0000313" key="3">
    <source>
        <dbReference type="Proteomes" id="UP000032352"/>
    </source>
</evidence>
<gene>
    <name evidence="2" type="ORF">SG34_026285</name>
</gene>
<feature type="transmembrane region" description="Helical" evidence="1">
    <location>
        <begin position="111"/>
        <end position="130"/>
    </location>
</feature>
<feature type="transmembrane region" description="Helical" evidence="1">
    <location>
        <begin position="45"/>
        <end position="65"/>
    </location>
</feature>
<name>A0AAE9Z197_9GAMM</name>
<dbReference type="Proteomes" id="UP000032352">
    <property type="component" value="Chromosome"/>
</dbReference>
<accession>A0AAE9Z197</accession>
<dbReference type="KEGG" id="tvd:SG34_026285"/>
<keyword evidence="3" id="KW-1185">Reference proteome</keyword>
<protein>
    <recommendedName>
        <fullName evidence="4">Cxxc_20_cxxc protein</fullName>
    </recommendedName>
</protein>
<dbReference type="EMBL" id="CP059733">
    <property type="protein sequence ID" value="WDE04780.1"/>
    <property type="molecule type" value="Genomic_DNA"/>
</dbReference>
<evidence type="ECO:0000256" key="1">
    <source>
        <dbReference type="SAM" id="Phobius"/>
    </source>
</evidence>
<keyword evidence="1" id="KW-1133">Transmembrane helix</keyword>
<keyword evidence="1" id="KW-0472">Membrane</keyword>
<organism evidence="2 3">
    <name type="scientific">Thalassomonas viridans</name>
    <dbReference type="NCBI Taxonomy" id="137584"/>
    <lineage>
        <taxon>Bacteria</taxon>
        <taxon>Pseudomonadati</taxon>
        <taxon>Pseudomonadota</taxon>
        <taxon>Gammaproteobacteria</taxon>
        <taxon>Alteromonadales</taxon>
        <taxon>Colwelliaceae</taxon>
        <taxon>Thalassomonas</taxon>
    </lineage>
</organism>
<keyword evidence="1" id="KW-0812">Transmembrane</keyword>
<reference evidence="2 3" key="2">
    <citation type="journal article" date="2022" name="Mar. Drugs">
        <title>Bioassay-Guided Fractionation Leads to the Detection of Cholic Acid Generated by the Rare Thalassomonas sp.</title>
        <authorList>
            <person name="Pheiffer F."/>
            <person name="Schneider Y.K."/>
            <person name="Hansen E.H."/>
            <person name="Andersen J.H."/>
            <person name="Isaksson J."/>
            <person name="Busche T."/>
            <person name="R C."/>
            <person name="Kalinowski J."/>
            <person name="Zyl L.V."/>
            <person name="Trindade M."/>
        </authorList>
    </citation>
    <scope>NUCLEOTIDE SEQUENCE [LARGE SCALE GENOMIC DNA]</scope>
    <source>
        <strain evidence="2 3">XOM25</strain>
    </source>
</reference>
<proteinExistence type="predicted"/>
<feature type="transmembrane region" description="Helical" evidence="1">
    <location>
        <begin position="71"/>
        <end position="90"/>
    </location>
</feature>
<dbReference type="RefSeq" id="WP_044839604.1">
    <property type="nucleotide sequence ID" value="NZ_CP059733.1"/>
</dbReference>
<reference evidence="2 3" key="1">
    <citation type="journal article" date="2015" name="Genome Announc.">
        <title>Draft Genome Sequences of Marine Isolates of Thalassomonas viridans and Thalassomonas actiniarum.</title>
        <authorList>
            <person name="Olonade I."/>
            <person name="van Zyl L.J."/>
            <person name="Trindade M."/>
        </authorList>
    </citation>
    <scope>NUCLEOTIDE SEQUENCE [LARGE SCALE GENOMIC DNA]</scope>
    <source>
        <strain evidence="2 3">XOM25</strain>
    </source>
</reference>
<evidence type="ECO:0000313" key="2">
    <source>
        <dbReference type="EMBL" id="WDE04780.1"/>
    </source>
</evidence>
<sequence>MNFACPYCGKNTITLFEKFKSRDFAPVKCPVCAKYSYKHKILRPWIVKFVIAILLSLVVACLVLNKPVQLVTFELFLLFYIVFLLWLSIFKKPMVATDEAAIVQAMKKSKLSLFVFLGGLALLAYGYYWAG</sequence>
<evidence type="ECO:0008006" key="4">
    <source>
        <dbReference type="Google" id="ProtNLM"/>
    </source>
</evidence>